<sequence>MQWIKDKLLGNLWRKITLIFLALLVLALGYGLLVHQSDKIYPGVRVGKLGLGSMTKAEAKKKLEEGLDANLDKTLDLTYQDKHYRTSLRDLGYSYQIDAMVDQAYGIGRSGHKGSDFFAAFYSLFRQPLPIQGAFRGDKLDDYLHGLADDLFILARDAQLSMKDNKVHLVQDRDGRYLDTNLTKEALENWDGIQAISLPVFNRPADVQAKALEKMDSILGEFTSDYGSSEKNRKFNIALGAEKLDHTILKPGEKISFNDRMDQITKEAGFKVAGVIRNGEFDRGVGGGICQVSTTLYNALIRADVNILERHSHSRPIGYVKNGTDAAVATGHKNLVFQNDFNHPIYIRAQADGSDLTFQVFGSKEDKDYEVKIIPKLVSTNKPRTKTIYTDSLAKGETEVKESGSSGYSYRTYKEIIKDGEVLEKKQISTSNYIGRDRVLLVGTRSGGGDKNRDDE</sequence>
<dbReference type="RefSeq" id="WP_131749364.1">
    <property type="nucleotide sequence ID" value="NZ_CAACYI010000001.1"/>
</dbReference>
<dbReference type="Pfam" id="PF12229">
    <property type="entry name" value="PG_binding_4"/>
    <property type="match status" value="1"/>
</dbReference>
<dbReference type="Pfam" id="PF04294">
    <property type="entry name" value="VanW"/>
    <property type="match status" value="1"/>
</dbReference>
<evidence type="ECO:0000313" key="5">
    <source>
        <dbReference type="Proteomes" id="UP000377798"/>
    </source>
</evidence>
<name>A0A8H2M7S8_9FIRM</name>
<dbReference type="Gene3D" id="2.20.230.10">
    <property type="entry name" value="Resuscitation-promoting factor rpfb"/>
    <property type="match status" value="1"/>
</dbReference>
<dbReference type="PANTHER" id="PTHR35788">
    <property type="entry name" value="EXPORTED PROTEIN-RELATED"/>
    <property type="match status" value="1"/>
</dbReference>
<comment type="caution">
    <text evidence="4">The sequence shown here is derived from an EMBL/GenBank/DDBJ whole genome shotgun (WGS) entry which is preliminary data.</text>
</comment>
<dbReference type="PANTHER" id="PTHR35788:SF1">
    <property type="entry name" value="EXPORTED PROTEIN"/>
    <property type="match status" value="1"/>
</dbReference>
<dbReference type="PROSITE" id="PS51109">
    <property type="entry name" value="G5"/>
    <property type="match status" value="1"/>
</dbReference>
<dbReference type="EMBL" id="CAACYI010000001">
    <property type="protein sequence ID" value="VFB16687.1"/>
    <property type="molecule type" value="Genomic_DNA"/>
</dbReference>
<keyword evidence="2" id="KW-0472">Membrane</keyword>
<organism evidence="4 5">
    <name type="scientific">Urinicoccus massiliensis</name>
    <dbReference type="NCBI Taxonomy" id="1723382"/>
    <lineage>
        <taxon>Bacteria</taxon>
        <taxon>Bacillati</taxon>
        <taxon>Bacillota</taxon>
        <taxon>Tissierellia</taxon>
        <taxon>Tissierellales</taxon>
        <taxon>Peptoniphilaceae</taxon>
        <taxon>Urinicoccus</taxon>
    </lineage>
</organism>
<proteinExistence type="predicted"/>
<protein>
    <submittedName>
        <fullName evidence="4">Uncharacterized vancomycin resistance protein</fullName>
    </submittedName>
</protein>
<gene>
    <name evidence="4" type="ORF">NCTC13150_01237</name>
</gene>
<dbReference type="InterPro" id="IPR022029">
    <property type="entry name" value="YoaR-like_PG-bd"/>
</dbReference>
<dbReference type="SMART" id="SM01208">
    <property type="entry name" value="G5"/>
    <property type="match status" value="1"/>
</dbReference>
<evidence type="ECO:0000313" key="4">
    <source>
        <dbReference type="EMBL" id="VFB16687.1"/>
    </source>
</evidence>
<keyword evidence="1" id="KW-0732">Signal</keyword>
<evidence type="ECO:0000256" key="1">
    <source>
        <dbReference type="ARBA" id="ARBA00022729"/>
    </source>
</evidence>
<dbReference type="Proteomes" id="UP000377798">
    <property type="component" value="Unassembled WGS sequence"/>
</dbReference>
<evidence type="ECO:0000256" key="2">
    <source>
        <dbReference type="SAM" id="Phobius"/>
    </source>
</evidence>
<dbReference type="AlphaFoldDB" id="A0A8H2M7S8"/>
<dbReference type="InterPro" id="IPR052913">
    <property type="entry name" value="Glycopeptide_resist_protein"/>
</dbReference>
<dbReference type="InterPro" id="IPR011098">
    <property type="entry name" value="G5_dom"/>
</dbReference>
<keyword evidence="2" id="KW-0812">Transmembrane</keyword>
<keyword evidence="5" id="KW-1185">Reference proteome</keyword>
<feature type="transmembrane region" description="Helical" evidence="2">
    <location>
        <begin position="12"/>
        <end position="33"/>
    </location>
</feature>
<evidence type="ECO:0000259" key="3">
    <source>
        <dbReference type="PROSITE" id="PS51109"/>
    </source>
</evidence>
<dbReference type="InterPro" id="IPR007391">
    <property type="entry name" value="Vancomycin_resist_VanW"/>
</dbReference>
<dbReference type="Pfam" id="PF07501">
    <property type="entry name" value="G5"/>
    <property type="match status" value="1"/>
</dbReference>
<reference evidence="4 5" key="1">
    <citation type="submission" date="2019-02" db="EMBL/GenBank/DDBJ databases">
        <authorList>
            <consortium name="Pathogen Informatics"/>
        </authorList>
    </citation>
    <scope>NUCLEOTIDE SEQUENCE [LARGE SCALE GENOMIC DNA]</scope>
    <source>
        <strain evidence="4 5">3012STDY7089603</strain>
    </source>
</reference>
<keyword evidence="2" id="KW-1133">Transmembrane helix</keyword>
<feature type="domain" description="G5" evidence="3">
    <location>
        <begin position="367"/>
        <end position="446"/>
    </location>
</feature>
<accession>A0A8H2M7S8</accession>